<keyword evidence="1" id="KW-0479">Metal-binding</keyword>
<dbReference type="Pfam" id="PF18995">
    <property type="entry name" value="PRT6_C"/>
    <property type="match status" value="1"/>
</dbReference>
<accession>A0ABN8SDT8</accession>
<dbReference type="InterPro" id="IPR039164">
    <property type="entry name" value="UBR1-like"/>
</dbReference>
<dbReference type="EC" id="2.3.2.27" evidence="1"/>
<protein>
    <recommendedName>
        <fullName evidence="1">E3 ubiquitin-protein ligase</fullName>
        <ecNumber evidence="1">2.3.2.27</ecNumber>
    </recommendedName>
</protein>
<dbReference type="InterPro" id="IPR044046">
    <property type="entry name" value="E3_ligase_UBR-like_C"/>
</dbReference>
<keyword evidence="1" id="KW-0862">Zinc</keyword>
<dbReference type="PANTHER" id="PTHR21497">
    <property type="entry name" value="UBIQUITIN LIGASE E3 ALPHA-RELATED"/>
    <property type="match status" value="1"/>
</dbReference>
<comment type="function">
    <text evidence="1">Ubiquitin ligase protein which is a component of the N-end rule pathway. Recognizes and binds to proteins bearing specific N-terminal residues that are destabilizing according to the N-end rule, leading to their ubiquitination and subsequent degradation.</text>
</comment>
<evidence type="ECO:0000259" key="3">
    <source>
        <dbReference type="Pfam" id="PF18995"/>
    </source>
</evidence>
<keyword evidence="1" id="KW-0863">Zinc-finger</keyword>
<dbReference type="InterPro" id="IPR055194">
    <property type="entry name" value="UBR1-like_WH"/>
</dbReference>
<dbReference type="EMBL" id="CALNXK010000685">
    <property type="protein sequence ID" value="CAH3189130.1"/>
    <property type="molecule type" value="Genomic_DNA"/>
</dbReference>
<evidence type="ECO:0000313" key="5">
    <source>
        <dbReference type="EMBL" id="CAH3189130.1"/>
    </source>
</evidence>
<dbReference type="InterPro" id="IPR036390">
    <property type="entry name" value="WH_DNA-bd_sf"/>
</dbReference>
<feature type="non-terminal residue" evidence="5">
    <location>
        <position position="1"/>
    </location>
</feature>
<evidence type="ECO:0000256" key="1">
    <source>
        <dbReference type="RuleBase" id="RU366018"/>
    </source>
</evidence>
<dbReference type="InterPro" id="IPR042065">
    <property type="entry name" value="E3_ELL-like"/>
</dbReference>
<organism evidence="5 6">
    <name type="scientific">Porites lobata</name>
    <dbReference type="NCBI Taxonomy" id="104759"/>
    <lineage>
        <taxon>Eukaryota</taxon>
        <taxon>Metazoa</taxon>
        <taxon>Cnidaria</taxon>
        <taxon>Anthozoa</taxon>
        <taxon>Hexacorallia</taxon>
        <taxon>Scleractinia</taxon>
        <taxon>Fungiina</taxon>
        <taxon>Poritidae</taxon>
        <taxon>Porites</taxon>
    </lineage>
</organism>
<sequence length="1326" mass="149286">LLVFRTAILEAVKTLLEAREKHPKEISMRHQEVFGRAFKLFQYDVSSAPVSVHLPVSRFLAGLLISCDKYDLTFWGLLGFETDDDRLKLFLMEYPLRTLAMVAQVQAGMWRRNGYAVMNQVYHYFNVKCRSVMFDKDVIMLQVVASFLDSDYFLVALLDRFGLVNWSMPSFDDSRFDQEKLNQKLTIAESFFSLLIAIVGKAVSSVNRRLRKDQLKDNAKSQLPVSMGLFLSSLTSQHRAVLNDFASLLFTLSVITCLDPTRPGERYFPGVGRVSADEFMRREIIHKLCLKPMTHSELVKALPLDNELEDEEGVDGIIESVSTFKKPGVTGKGLYDLKPECLKEYNPFFYHYTRIEQSKVKHLYLLPLGFGPPPIPPEFCEPFSKVLKLMCCKTLVGLMNTLVSRVNKPHPRAVTDLLFQQVLHLVCLALHEEKRKNMTGNNSEFNFITMATSTEGQPQSLLKSLEDIHDIECPDMCKEHVSQLDWIIKTFHKELAARDITPRGVGAARPSLARSVSQEEEKARRAKLAQERRAKVMAQMSALQKVFIKENAQLLASMEAEDFNTSEPHVETSEPSLEEPVVLGVQRCRQDVRAPRYVTEPCILCQEQQEVNSDGRAVVMASFVQRSTVMSRSRGKMFETGDEVDPLHTPRDLYWGVHVNSCGHMMHSDCWQGFYKSVTVKERRALRMGQHFTVDISKGEYLCPLCGCISNTVLPVLPSLQGKPPSFSTYSCERLNFPAFAKVRSYSVTFVRERLQLLRWFFGWTTHLFSKKNCLYRTTMCFLRFSKRKGVDDSDLYYFKDKVSIKSTSKLEALVSERFQAIFQTLLKNGTKFSDGLKDMMKVFSQSCFTIGLGVDPNDDDKRVPVLVWEACSYTIQSGESALRSEGKTPFSGLTTRQFQCMASLTRQAAVISGIFANKAVQQHCLRLLSVVTPDAVPGATGPSLLELDLFSMMVKLRLVLPSMLYQESVDGSSTPVLKSIVGLNSPVSIDQCVFQVSLLARVVQILLTSPTDLPSDETENEPMDQDNPPHEDEAVNLAALWGKLRHWAGSQSSTPHPMPLALLNHVRAHLVPFLRCSALFFHFLTEIPVPTSLQGPIQASRSEELESLCRYLSVPTNITSLLQWSQDSGSITSSTISTVVKRWCSHEHVRKTLATAGVESLGYSIKSNHLLKIPLDYSELINKASMFTCPNSDGDDSRAPALCLICGEMLCSQSYCCQTDLGGYKVGACAAHAQKCGAGVGVFLRVRECQILLMANKNKGCFYLPPYLDAYGETDQGLRRGNPLYLCPSRYQKLEKLWLTHSVAEEVAHCLESNRNLLSIDWTNL</sequence>
<feature type="compositionally biased region" description="Acidic residues" evidence="2">
    <location>
        <begin position="1015"/>
        <end position="1025"/>
    </location>
</feature>
<evidence type="ECO:0000256" key="2">
    <source>
        <dbReference type="SAM" id="MobiDB-lite"/>
    </source>
</evidence>
<comment type="catalytic activity">
    <reaction evidence="1">
        <text>S-ubiquitinyl-[E2 ubiquitin-conjugating enzyme]-L-cysteine + [acceptor protein]-L-lysine = [E2 ubiquitin-conjugating enzyme]-L-cysteine + N(6)-ubiquitinyl-[acceptor protein]-L-lysine.</text>
        <dbReference type="EC" id="2.3.2.27"/>
    </reaction>
</comment>
<name>A0ABN8SDT8_9CNID</name>
<gene>
    <name evidence="5" type="ORF">PLOB_00042339</name>
</gene>
<evidence type="ECO:0000313" key="6">
    <source>
        <dbReference type="Proteomes" id="UP001159405"/>
    </source>
</evidence>
<comment type="pathway">
    <text evidence="1">Protein modification; protein ubiquitination.</text>
</comment>
<dbReference type="Gene3D" id="1.10.10.2670">
    <property type="entry name" value="E3 ubiquitin-protein ligase"/>
    <property type="match status" value="1"/>
</dbReference>
<keyword evidence="6" id="KW-1185">Reference proteome</keyword>
<dbReference type="SUPFAM" id="SSF46785">
    <property type="entry name" value="Winged helix' DNA-binding domain"/>
    <property type="match status" value="1"/>
</dbReference>
<feature type="domain" description="E3 ubiquitin-protein ligase UBR-like C-terminal" evidence="3">
    <location>
        <begin position="845"/>
        <end position="1301"/>
    </location>
</feature>
<dbReference type="PANTHER" id="PTHR21497:SF24">
    <property type="entry name" value="E3 UBIQUITIN-PROTEIN LIGASE UBR1"/>
    <property type="match status" value="1"/>
</dbReference>
<proteinExistence type="inferred from homology"/>
<reference evidence="5 6" key="1">
    <citation type="submission" date="2022-05" db="EMBL/GenBank/DDBJ databases">
        <authorList>
            <consortium name="Genoscope - CEA"/>
            <person name="William W."/>
        </authorList>
    </citation>
    <scope>NUCLEOTIDE SEQUENCE [LARGE SCALE GENOMIC DNA]</scope>
</reference>
<keyword evidence="1" id="KW-0808">Transferase</keyword>
<evidence type="ECO:0000259" key="4">
    <source>
        <dbReference type="Pfam" id="PF22960"/>
    </source>
</evidence>
<comment type="caution">
    <text evidence="5">The sequence shown here is derived from an EMBL/GenBank/DDBJ whole genome shotgun (WGS) entry which is preliminary data.</text>
</comment>
<keyword evidence="1" id="KW-0833">Ubl conjugation pathway</keyword>
<feature type="region of interest" description="Disordered" evidence="2">
    <location>
        <begin position="1012"/>
        <end position="1032"/>
    </location>
</feature>
<feature type="domain" description="E3 ubiquitin-protein ligase UBR1-like winged-helix" evidence="4">
    <location>
        <begin position="280"/>
        <end position="364"/>
    </location>
</feature>
<comment type="similarity">
    <text evidence="1">Belongs to the E3 ubiquitin-protein ligase UBR1-like family.</text>
</comment>
<dbReference type="Pfam" id="PF22960">
    <property type="entry name" value="WHD_UBR1"/>
    <property type="match status" value="1"/>
</dbReference>
<dbReference type="Proteomes" id="UP001159405">
    <property type="component" value="Unassembled WGS sequence"/>
</dbReference>